<feature type="region of interest" description="Disordered" evidence="1">
    <location>
        <begin position="52"/>
        <end position="72"/>
    </location>
</feature>
<reference evidence="2" key="1">
    <citation type="submission" date="2016-07" db="EMBL/GenBank/DDBJ databases">
        <authorList>
            <person name="Bretaudeau A."/>
        </authorList>
    </citation>
    <scope>NUCLEOTIDE SEQUENCE</scope>
    <source>
        <strain evidence="2">Rice</strain>
        <tissue evidence="2">Whole body</tissue>
    </source>
</reference>
<name>A0A2H1VFW1_SPOFR</name>
<evidence type="ECO:0000313" key="2">
    <source>
        <dbReference type="EMBL" id="SOQ39743.1"/>
    </source>
</evidence>
<sequence>MYYKSVELCPVYGNRLTSYYMGLTNTNGENSSEHMAGGTVECREWRPRSLSNHSSLKHAAQWEASGGVSHKL</sequence>
<dbReference type="AlphaFoldDB" id="A0A2H1VFW1"/>
<gene>
    <name evidence="2" type="ORF">SFRICE_006774</name>
</gene>
<organism evidence="2">
    <name type="scientific">Spodoptera frugiperda</name>
    <name type="common">Fall armyworm</name>
    <dbReference type="NCBI Taxonomy" id="7108"/>
    <lineage>
        <taxon>Eukaryota</taxon>
        <taxon>Metazoa</taxon>
        <taxon>Ecdysozoa</taxon>
        <taxon>Arthropoda</taxon>
        <taxon>Hexapoda</taxon>
        <taxon>Insecta</taxon>
        <taxon>Pterygota</taxon>
        <taxon>Neoptera</taxon>
        <taxon>Endopterygota</taxon>
        <taxon>Lepidoptera</taxon>
        <taxon>Glossata</taxon>
        <taxon>Ditrysia</taxon>
        <taxon>Noctuoidea</taxon>
        <taxon>Noctuidae</taxon>
        <taxon>Amphipyrinae</taxon>
        <taxon>Spodoptera</taxon>
    </lineage>
</organism>
<dbReference type="EMBL" id="ODYU01002355">
    <property type="protein sequence ID" value="SOQ39743.1"/>
    <property type="molecule type" value="Genomic_DNA"/>
</dbReference>
<evidence type="ECO:0000256" key="1">
    <source>
        <dbReference type="SAM" id="MobiDB-lite"/>
    </source>
</evidence>
<proteinExistence type="predicted"/>
<accession>A0A2H1VFW1</accession>
<protein>
    <submittedName>
        <fullName evidence="2">SFRICE_006774</fullName>
    </submittedName>
</protein>